<feature type="signal peptide" evidence="1">
    <location>
        <begin position="1"/>
        <end position="21"/>
    </location>
</feature>
<dbReference type="InterPro" id="IPR036034">
    <property type="entry name" value="PDZ_sf"/>
</dbReference>
<dbReference type="Proteomes" id="UP000761574">
    <property type="component" value="Unassembled WGS sequence"/>
</dbReference>
<dbReference type="SUPFAM" id="SSF52096">
    <property type="entry name" value="ClpP/crotonase"/>
    <property type="match status" value="1"/>
</dbReference>
<evidence type="ECO:0000256" key="1">
    <source>
        <dbReference type="SAM" id="SignalP"/>
    </source>
</evidence>
<feature type="domain" description="Tail specific protease" evidence="2">
    <location>
        <begin position="257"/>
        <end position="409"/>
    </location>
</feature>
<name>A0ABQ4P518_9GAMM</name>
<dbReference type="SUPFAM" id="SSF50156">
    <property type="entry name" value="PDZ domain-like"/>
    <property type="match status" value="1"/>
</dbReference>
<keyword evidence="1" id="KW-0732">Signal</keyword>
<dbReference type="Gene3D" id="3.90.226.10">
    <property type="entry name" value="2-enoyl-CoA Hydratase, Chain A, domain 1"/>
    <property type="match status" value="1"/>
</dbReference>
<dbReference type="PANTHER" id="PTHR32060:SF30">
    <property type="entry name" value="CARBOXY-TERMINAL PROCESSING PROTEASE CTPA"/>
    <property type="match status" value="1"/>
</dbReference>
<gene>
    <name evidence="3" type="ORF">TUM4630_03880</name>
</gene>
<dbReference type="Gene3D" id="3.30.750.170">
    <property type="match status" value="1"/>
</dbReference>
<organism evidence="3 4">
    <name type="scientific">Shewanella algidipiscicola</name>
    <dbReference type="NCBI Taxonomy" id="614070"/>
    <lineage>
        <taxon>Bacteria</taxon>
        <taxon>Pseudomonadati</taxon>
        <taxon>Pseudomonadota</taxon>
        <taxon>Gammaproteobacteria</taxon>
        <taxon>Alteromonadales</taxon>
        <taxon>Shewanellaceae</taxon>
        <taxon>Shewanella</taxon>
    </lineage>
</organism>
<feature type="chain" id="PRO_5047164732" evidence="1">
    <location>
        <begin position="22"/>
        <end position="531"/>
    </location>
</feature>
<reference evidence="3 4" key="1">
    <citation type="submission" date="2021-05" db="EMBL/GenBank/DDBJ databases">
        <title>Molecular characterization for Shewanella algae harboring chromosomal blaOXA-55-like strains isolated from clinical and environment sample.</title>
        <authorList>
            <person name="Ohama Y."/>
            <person name="Aoki K."/>
            <person name="Harada S."/>
            <person name="Moriya K."/>
            <person name="Ishii Y."/>
            <person name="Tateda K."/>
        </authorList>
    </citation>
    <scope>NUCLEOTIDE SEQUENCE [LARGE SCALE GENOMIC DNA]</scope>
    <source>
        <strain evidence="3 4">LMG 23746</strain>
    </source>
</reference>
<dbReference type="PANTHER" id="PTHR32060">
    <property type="entry name" value="TAIL-SPECIFIC PROTEASE"/>
    <property type="match status" value="1"/>
</dbReference>
<evidence type="ECO:0000313" key="4">
    <source>
        <dbReference type="Proteomes" id="UP000761574"/>
    </source>
</evidence>
<dbReference type="PROSITE" id="PS51257">
    <property type="entry name" value="PROKAR_LIPOPROTEIN"/>
    <property type="match status" value="1"/>
</dbReference>
<dbReference type="EMBL" id="BPFB01000003">
    <property type="protein sequence ID" value="GIU42572.1"/>
    <property type="molecule type" value="Genomic_DNA"/>
</dbReference>
<dbReference type="Gene3D" id="2.30.42.10">
    <property type="match status" value="1"/>
</dbReference>
<sequence>MMLSIKHNLPGLLLSALLLTACGGGGNGSTTDTSGGTIDTGANNGGLAWVEGEFIPYAQLANQCVADQSGSELSEKLWLRSWSNDTYLWYDEIVDTDPAPYTVPEYFELLKTNELSASGNIKDKFHYAMSSAEWEQLNQAGASLGYGFNLYLQQASAGMDRKVTVTFSEPNSPAALASIGRGAVLVSVDGVSIKDANDSDSINILNAGLFPSVSGKQTDFGVLDLGATEIRNVTLTATSVVSTPVPIASAIPTFSGNVGYIQFNAHIATAERQLVDAINGLKNSDVQDLVLDLRYNGGGLLALASQLGYMIAGEQATQNRTFERLTFNDKYPNRDPVTGEALTPIPFIDQSIGFDPNTLAQGEALPSLNLQRVFVLTTNNTCSASEALMNGLRGIDIDVIQIGGTSCGKPYGFYPTPNCDTTYFSVQFKGVNDKGFGDYSDGFVPSSNPTLASDLPGCVLNDDFSQPLGNINERLLSAALYYRDNNRCPALSTSSMGRVAAQAPFIDKGFTLEDTRVQSKLRNNRVWPTGL</sequence>
<dbReference type="Pfam" id="PF03572">
    <property type="entry name" value="Peptidase_S41"/>
    <property type="match status" value="1"/>
</dbReference>
<evidence type="ECO:0000259" key="2">
    <source>
        <dbReference type="Pfam" id="PF03572"/>
    </source>
</evidence>
<evidence type="ECO:0000313" key="3">
    <source>
        <dbReference type="EMBL" id="GIU42572.1"/>
    </source>
</evidence>
<keyword evidence="4" id="KW-1185">Reference proteome</keyword>
<accession>A0ABQ4P518</accession>
<comment type="caution">
    <text evidence="3">The sequence shown here is derived from an EMBL/GenBank/DDBJ whole genome shotgun (WGS) entry which is preliminary data.</text>
</comment>
<dbReference type="InterPro" id="IPR029045">
    <property type="entry name" value="ClpP/crotonase-like_dom_sf"/>
</dbReference>
<dbReference type="InterPro" id="IPR005151">
    <property type="entry name" value="Tail-specific_protease"/>
</dbReference>
<proteinExistence type="predicted"/>
<protein>
    <submittedName>
        <fullName evidence="3">Peptidase S41</fullName>
    </submittedName>
</protein>